<dbReference type="AlphaFoldDB" id="A0A929MMJ4"/>
<dbReference type="Gene3D" id="3.30.420.240">
    <property type="match status" value="1"/>
</dbReference>
<name>A0A929MMJ4_ABIDE</name>
<comment type="caution">
    <text evidence="1">The sequence shown here is derived from an EMBL/GenBank/DDBJ whole genome shotgun (WGS) entry which is preliminary data.</text>
</comment>
<gene>
    <name evidence="1" type="ORF">HXK00_00665</name>
</gene>
<evidence type="ECO:0000313" key="2">
    <source>
        <dbReference type="Proteomes" id="UP000757900"/>
    </source>
</evidence>
<dbReference type="Gene3D" id="3.40.50.300">
    <property type="entry name" value="P-loop containing nucleotide triphosphate hydrolases"/>
    <property type="match status" value="1"/>
</dbReference>
<dbReference type="EMBL" id="JABZFV010000001">
    <property type="protein sequence ID" value="MBF0934138.1"/>
    <property type="molecule type" value="Genomic_DNA"/>
</dbReference>
<accession>A0A929MMJ4</accession>
<protein>
    <recommendedName>
        <fullName evidence="3">Terminase large subunit</fullName>
    </recommendedName>
</protein>
<evidence type="ECO:0008006" key="3">
    <source>
        <dbReference type="Google" id="ProtNLM"/>
    </source>
</evidence>
<dbReference type="Proteomes" id="UP000757900">
    <property type="component" value="Unassembled WGS sequence"/>
</dbReference>
<dbReference type="InterPro" id="IPR027417">
    <property type="entry name" value="P-loop_NTPase"/>
</dbReference>
<organism evidence="1 2">
    <name type="scientific">Abiotrophia defectiva</name>
    <name type="common">Streptococcus defectivus</name>
    <dbReference type="NCBI Taxonomy" id="46125"/>
    <lineage>
        <taxon>Bacteria</taxon>
        <taxon>Bacillati</taxon>
        <taxon>Bacillota</taxon>
        <taxon>Bacilli</taxon>
        <taxon>Lactobacillales</taxon>
        <taxon>Aerococcaceae</taxon>
        <taxon>Abiotrophia</taxon>
    </lineage>
</organism>
<reference evidence="1" key="1">
    <citation type="submission" date="2020-04" db="EMBL/GenBank/DDBJ databases">
        <title>Deep metagenomics examines the oral microbiome during advanced dental caries in children, revealing novel taxa and co-occurrences with host molecules.</title>
        <authorList>
            <person name="Baker J.L."/>
            <person name="Morton J.T."/>
            <person name="Dinis M."/>
            <person name="Alvarez R."/>
            <person name="Tran N.C."/>
            <person name="Knight R."/>
            <person name="Edlund A."/>
        </authorList>
    </citation>
    <scope>NUCLEOTIDE SEQUENCE</scope>
    <source>
        <strain evidence="1">JCVI_23_bin.16</strain>
    </source>
</reference>
<sequence>MAKKVSAPVSGFDPFSSMKNILNTGAPWDSIVDFATHKSFCGIELYPRQQTMLKLIYLETENMTAYDVEVISRWAESFADPTQPIGVQKDIWERVEYLKQHGYRCFPHVQAVMGRRAGKGMIGGICGAEHLAYMYSLDDWQKHFGLPDGKDGYVNCIATTQTQAKRFQFADIRQTIERCEYLQPAISSSLDSIITLRTPADERRILRLKKSGVPVDREIASLKVVAASSNSASGRGSTTFANFYDEFAHMLSGTGSVRTSEEVYDGYQPALDQFGKHGFTYMPSSPWSKVGKFYDLYVSGCETLDEYNRKHGLKLGELSEEEAFISAEEGMKKILANPEMLIFQLPSWEPYKDYQKSFELTGIKKDKPIQYEPDNVTPEGKRMLVLEASNPEKFKVERRAQFASVIDAYLNPEKVDQMFLPFWGGRTLEAQNKGEIGKSYRIHIDPASTNADFALCIAHLENPPDPDDSGYYWPHVIVDYLHVWRAEDFPDKTIDYVSVFDDLQDILDRFPSTAKFTSDQWNSAAFISMLKKKYPHIQIGEVTFSDSSNRKRAENFKSALNLGWVHSYKDDLWEGNEGSLLELELKFLSEKNGKVVKPEFGPITKKDLADTLMEVTVDLLQDSLDKWDKSVMDIVPAFGKSNSVLAEKTGIGIQNFSRKLDSFVTPTNMYAQRNSYRGSSGRGRGF</sequence>
<evidence type="ECO:0000313" key="1">
    <source>
        <dbReference type="EMBL" id="MBF0934138.1"/>
    </source>
</evidence>
<proteinExistence type="predicted"/>